<evidence type="ECO:0000313" key="7">
    <source>
        <dbReference type="Proteomes" id="UP000697710"/>
    </source>
</evidence>
<evidence type="ECO:0000256" key="4">
    <source>
        <dbReference type="ARBA" id="ARBA00022840"/>
    </source>
</evidence>
<comment type="caution">
    <text evidence="6">The sequence shown here is derived from an EMBL/GenBank/DDBJ whole genome shotgun (WGS) entry which is preliminary data.</text>
</comment>
<sequence length="315" mass="34323">MSTGSTATLREVSVFYGEVLGLSRIDLELEPGITGIVGPNGCGKSTLMRVLTGLIEVSEGEVVVLGSRPFHDAAIRRRIAFVPATECFFDGLSARRNLDIAFRMRGLDKDATRAATDRALGIADLEADAHRVYRTWSRGMRQRLKLGLALADEGAEIVLLDEPFLGVDPPSRRQLQRLVVELGRTGRSVLVSSHVLHEIESLTDRVAVLSHGRILGHGSIEHLLEEVRDRHPHRIRIATADPRNLAVRLLSLGHVSAVQVDPDAVELITETPSLAYREIAGAIADSGIVVYEVETLDQGLEAVFRNVTAAGVDRL</sequence>
<dbReference type="InterPro" id="IPR027417">
    <property type="entry name" value="P-loop_NTPase"/>
</dbReference>
<accession>A0A956RPN0</accession>
<dbReference type="Gene3D" id="3.40.50.300">
    <property type="entry name" value="P-loop containing nucleotide triphosphate hydrolases"/>
    <property type="match status" value="1"/>
</dbReference>
<keyword evidence="2" id="KW-0813">Transport</keyword>
<name>A0A956RPN0_UNCEI</name>
<evidence type="ECO:0000259" key="5">
    <source>
        <dbReference type="PROSITE" id="PS50893"/>
    </source>
</evidence>
<dbReference type="Proteomes" id="UP000697710">
    <property type="component" value="Unassembled WGS sequence"/>
</dbReference>
<protein>
    <submittedName>
        <fullName evidence="6">ABC transporter ATP-binding protein</fullName>
    </submittedName>
</protein>
<evidence type="ECO:0000313" key="6">
    <source>
        <dbReference type="EMBL" id="MCA9727587.1"/>
    </source>
</evidence>
<dbReference type="PANTHER" id="PTHR43335:SF11">
    <property type="entry name" value="ABC TRANSPORTER RELATED"/>
    <property type="match status" value="1"/>
</dbReference>
<dbReference type="SUPFAM" id="SSF52540">
    <property type="entry name" value="P-loop containing nucleoside triphosphate hydrolases"/>
    <property type="match status" value="1"/>
</dbReference>
<reference evidence="6" key="2">
    <citation type="journal article" date="2021" name="Microbiome">
        <title>Successional dynamics and alternative stable states in a saline activated sludge microbial community over 9 years.</title>
        <authorList>
            <person name="Wang Y."/>
            <person name="Ye J."/>
            <person name="Ju F."/>
            <person name="Liu L."/>
            <person name="Boyd J.A."/>
            <person name="Deng Y."/>
            <person name="Parks D.H."/>
            <person name="Jiang X."/>
            <person name="Yin X."/>
            <person name="Woodcroft B.J."/>
            <person name="Tyson G.W."/>
            <person name="Hugenholtz P."/>
            <person name="Polz M.F."/>
            <person name="Zhang T."/>
        </authorList>
    </citation>
    <scope>NUCLEOTIDE SEQUENCE</scope>
    <source>
        <strain evidence="6">HKST-UBA01</strain>
    </source>
</reference>
<dbReference type="Pfam" id="PF00005">
    <property type="entry name" value="ABC_tran"/>
    <property type="match status" value="1"/>
</dbReference>
<reference evidence="6" key="1">
    <citation type="submission" date="2020-04" db="EMBL/GenBank/DDBJ databases">
        <authorList>
            <person name="Zhang T."/>
        </authorList>
    </citation>
    <scope>NUCLEOTIDE SEQUENCE</scope>
    <source>
        <strain evidence="6">HKST-UBA01</strain>
    </source>
</reference>
<dbReference type="PANTHER" id="PTHR43335">
    <property type="entry name" value="ABC TRANSPORTER, ATP-BINDING PROTEIN"/>
    <property type="match status" value="1"/>
</dbReference>
<evidence type="ECO:0000256" key="1">
    <source>
        <dbReference type="ARBA" id="ARBA00005417"/>
    </source>
</evidence>
<dbReference type="InterPro" id="IPR003439">
    <property type="entry name" value="ABC_transporter-like_ATP-bd"/>
</dbReference>
<organism evidence="6 7">
    <name type="scientific">Eiseniibacteriota bacterium</name>
    <dbReference type="NCBI Taxonomy" id="2212470"/>
    <lineage>
        <taxon>Bacteria</taxon>
        <taxon>Candidatus Eiseniibacteriota</taxon>
    </lineage>
</organism>
<evidence type="ECO:0000256" key="2">
    <source>
        <dbReference type="ARBA" id="ARBA00022448"/>
    </source>
</evidence>
<keyword evidence="3" id="KW-0547">Nucleotide-binding</keyword>
<dbReference type="InterPro" id="IPR003593">
    <property type="entry name" value="AAA+_ATPase"/>
</dbReference>
<dbReference type="AlphaFoldDB" id="A0A956RPN0"/>
<gene>
    <name evidence="6" type="ORF">KC729_07885</name>
</gene>
<dbReference type="GO" id="GO:0016887">
    <property type="term" value="F:ATP hydrolysis activity"/>
    <property type="evidence" value="ECO:0007669"/>
    <property type="project" value="InterPro"/>
</dbReference>
<dbReference type="EMBL" id="JAGQHR010000194">
    <property type="protein sequence ID" value="MCA9727587.1"/>
    <property type="molecule type" value="Genomic_DNA"/>
</dbReference>
<feature type="domain" description="ABC transporter" evidence="5">
    <location>
        <begin position="7"/>
        <end position="236"/>
    </location>
</feature>
<dbReference type="GO" id="GO:0005524">
    <property type="term" value="F:ATP binding"/>
    <property type="evidence" value="ECO:0007669"/>
    <property type="project" value="UniProtKB-KW"/>
</dbReference>
<dbReference type="CDD" id="cd03230">
    <property type="entry name" value="ABC_DR_subfamily_A"/>
    <property type="match status" value="1"/>
</dbReference>
<proteinExistence type="inferred from homology"/>
<keyword evidence="4 6" id="KW-0067">ATP-binding</keyword>
<evidence type="ECO:0000256" key="3">
    <source>
        <dbReference type="ARBA" id="ARBA00022741"/>
    </source>
</evidence>
<dbReference type="PROSITE" id="PS50893">
    <property type="entry name" value="ABC_TRANSPORTER_2"/>
    <property type="match status" value="1"/>
</dbReference>
<comment type="similarity">
    <text evidence="1">Belongs to the ABC transporter superfamily.</text>
</comment>
<dbReference type="SMART" id="SM00382">
    <property type="entry name" value="AAA"/>
    <property type="match status" value="1"/>
</dbReference>